<dbReference type="SUPFAM" id="SSF50630">
    <property type="entry name" value="Acid proteases"/>
    <property type="match status" value="1"/>
</dbReference>
<evidence type="ECO:0000256" key="3">
    <source>
        <dbReference type="ARBA" id="ARBA00007823"/>
    </source>
</evidence>
<dbReference type="GO" id="GO:0046872">
    <property type="term" value="F:metal ion binding"/>
    <property type="evidence" value="ECO:0007669"/>
    <property type="project" value="UniProtKB-KW"/>
</dbReference>
<dbReference type="PANTHER" id="PTHR12553:SF49">
    <property type="entry name" value="ZINC PHOSPHODIESTERASE ELAC PROTEIN 2"/>
    <property type="match status" value="1"/>
</dbReference>
<sequence length="1095" mass="121549">MYGMKQQHTELYMGLVASPNINLLFSERADRTQTAACDRRGHVEPVCLSETRHGRNTGAHQVTDITEPHKQDSEELSIVELELYNIRRILKNVPDTNRQHTMPAIKLSLYDGMFHTMEVDTGAALTLISEETYKAADTPLRLLGSNSVEVQFKEKRATLTLAVATGHGPSLLGRPWFEPLGLTVHGLNVVDNTLANTEQNPTSIISQPELLVPGYRTNNKVTVHNTLLIPSAVKDLNTVVQGYPAVAEPTFGEFNGPMVRLELDPSIPPTYCKARQVPFALRDRVDKEIQRLNIALAIQAHNGQEYLYNRIHSKERVRSEWVYDQLKQHFPNHGPTLRFNVNSTRTDPSGAHSCALSEAKGSACVANWDRVRQHTTSPSVGHRPPRKKSHHPRDTLPKAELHVRPASPPLFEVLAPTPGIFSQTNRWLGTVSLRNVQRQTETNFELPLLLYYLFNEKPSFLLIGQYSQSSNLHKLLINMPKDAKHTVELQKQRQKLKVKGQKYVPGTVTLHVLGSGAKGAPKSLYVFTDQSRYLFNCGEGSQRLAHEHKMKLSKLEHIFITHSTWDNIGGLPGVALTIQDVGVPEITVHGPAGTDELFSATRRFVVLKDLAVHMADCMEGGSFVDNVMTVHYVPISGQAQTKANSDHITSDVSMGSSKVANGKHLLSSSDQEESEDDVDYYAHERNPKKRVRSRSRDKKRHRSNSNTCSGTLSVPDPEARVTESVMCYVCQLKPRAGALCLERCVERGVPAGPLLGRLKSGEDVELPDGTLVMSVDVCLPDDPGPVFIVVDCPSVDYLDRLVNHSVFTKHQATATSENDVAYLVVHFTPQGVMEDSRYRHWMDQFSPSTYHLVLNDSNSCTGSVAVHRIQHKLNLLHPNIFPLLQDRGIPIVELPSQGGVPSVTVPDDALRNRSETVTLSGDEHAIACEMLPMKDTPVLTNRGGNGGKSDVSSSVSLTQGRTLTRFCLRPKRGLEMNGELTLSPKMFLEETLEEDGFPEKLSELKRELLTAEAQGNPLQPFPQVLFLGTGSCIPNKTRNTSGILLRIRSRGAGFNPRCFQIFLSKAVSLEQGQLSLVRANEELLDWKSSGLVIEK</sequence>
<dbReference type="InterPro" id="IPR021109">
    <property type="entry name" value="Peptidase_aspartic_dom_sf"/>
</dbReference>
<dbReference type="GO" id="GO:0042781">
    <property type="term" value="F:3'-tRNA processing endoribonuclease activity"/>
    <property type="evidence" value="ECO:0007669"/>
    <property type="project" value="UniProtKB-EC"/>
</dbReference>
<evidence type="ECO:0000256" key="9">
    <source>
        <dbReference type="ARBA" id="ARBA00022801"/>
    </source>
</evidence>
<feature type="region of interest" description="Disordered" evidence="11">
    <location>
        <begin position="661"/>
        <end position="715"/>
    </location>
</feature>
<evidence type="ECO:0000256" key="11">
    <source>
        <dbReference type="SAM" id="MobiDB-lite"/>
    </source>
</evidence>
<comment type="catalytic activity">
    <reaction evidence="1">
        <text>Endonucleolytic cleavage of RNA, removing extra 3' nucleotides from tRNA precursor, generating 3' termini of tRNAs. A 3'-hydroxy group is left at the tRNA terminus and a 5'-phosphoryl group is left at the trailer molecule.</text>
        <dbReference type="EC" id="3.1.26.11"/>
    </reaction>
</comment>
<proteinExistence type="inferred from homology"/>
<evidence type="ECO:0000256" key="5">
    <source>
        <dbReference type="ARBA" id="ARBA00022694"/>
    </source>
</evidence>
<dbReference type="GO" id="GO:1990180">
    <property type="term" value="P:mitochondrial tRNA 3'-end processing"/>
    <property type="evidence" value="ECO:0007669"/>
    <property type="project" value="TreeGrafter"/>
</dbReference>
<feature type="compositionally biased region" description="Basic residues" evidence="11">
    <location>
        <begin position="686"/>
        <end position="703"/>
    </location>
</feature>
<evidence type="ECO:0000256" key="7">
    <source>
        <dbReference type="ARBA" id="ARBA00022723"/>
    </source>
</evidence>
<dbReference type="SUPFAM" id="SSF56281">
    <property type="entry name" value="Metallo-hydrolase/oxidoreductase"/>
    <property type="match status" value="1"/>
</dbReference>
<keyword evidence="9" id="KW-0378">Hydrolase</keyword>
<keyword evidence="5" id="KW-0819">tRNA processing</keyword>
<reference evidence="13" key="1">
    <citation type="submission" date="2020-11" db="EMBL/GenBank/DDBJ databases">
        <authorList>
            <person name="Tran Van P."/>
        </authorList>
    </citation>
    <scope>NUCLEOTIDE SEQUENCE</scope>
</reference>
<dbReference type="InterPro" id="IPR036866">
    <property type="entry name" value="RibonucZ/Hydroxyglut_hydro"/>
</dbReference>
<feature type="compositionally biased region" description="Acidic residues" evidence="11">
    <location>
        <begin position="670"/>
        <end position="679"/>
    </location>
</feature>
<comment type="similarity">
    <text evidence="3">Belongs to the RNase Z family.</text>
</comment>
<dbReference type="GO" id="GO:0005739">
    <property type="term" value="C:mitochondrion"/>
    <property type="evidence" value="ECO:0007669"/>
    <property type="project" value="TreeGrafter"/>
</dbReference>
<evidence type="ECO:0000256" key="2">
    <source>
        <dbReference type="ARBA" id="ARBA00001947"/>
    </source>
</evidence>
<feature type="region of interest" description="Disordered" evidence="11">
    <location>
        <begin position="374"/>
        <end position="400"/>
    </location>
</feature>
<evidence type="ECO:0000256" key="10">
    <source>
        <dbReference type="ARBA" id="ARBA00022833"/>
    </source>
</evidence>
<evidence type="ECO:0000256" key="1">
    <source>
        <dbReference type="ARBA" id="ARBA00000402"/>
    </source>
</evidence>
<evidence type="ECO:0000313" key="13">
    <source>
        <dbReference type="EMBL" id="CAD7454336.1"/>
    </source>
</evidence>
<dbReference type="EC" id="3.1.26.11" evidence="4"/>
<evidence type="ECO:0000259" key="12">
    <source>
        <dbReference type="Pfam" id="PF13691"/>
    </source>
</evidence>
<keyword evidence="8" id="KW-0255">Endonuclease</keyword>
<dbReference type="PANTHER" id="PTHR12553">
    <property type="entry name" value="ZINC PHOSPHODIESTERASE ELAC PROTEIN 2"/>
    <property type="match status" value="1"/>
</dbReference>
<evidence type="ECO:0000256" key="4">
    <source>
        <dbReference type="ARBA" id="ARBA00012477"/>
    </source>
</evidence>
<evidence type="ECO:0000256" key="8">
    <source>
        <dbReference type="ARBA" id="ARBA00022759"/>
    </source>
</evidence>
<dbReference type="EMBL" id="OE000575">
    <property type="protein sequence ID" value="CAD7454336.1"/>
    <property type="molecule type" value="Genomic_DNA"/>
</dbReference>
<comment type="cofactor">
    <cofactor evidence="2">
        <name>Zn(2+)</name>
        <dbReference type="ChEBI" id="CHEBI:29105"/>
    </cofactor>
</comment>
<dbReference type="Gene3D" id="3.60.15.10">
    <property type="entry name" value="Ribonuclease Z/Hydroxyacylglutathione hydrolase-like"/>
    <property type="match status" value="1"/>
</dbReference>
<gene>
    <name evidence="13" type="ORF">TTEB3V08_LOCUS2444</name>
</gene>
<keyword evidence="6" id="KW-0540">Nuclease</keyword>
<keyword evidence="7" id="KW-0479">Metal-binding</keyword>
<evidence type="ECO:0000256" key="6">
    <source>
        <dbReference type="ARBA" id="ARBA00022722"/>
    </source>
</evidence>
<feature type="domain" description="tRNase Z endonuclease" evidence="12">
    <location>
        <begin position="523"/>
        <end position="570"/>
    </location>
</feature>
<name>A0A7R9IB79_9NEOP</name>
<dbReference type="AlphaFoldDB" id="A0A7R9IB79"/>
<accession>A0A7R9IB79</accession>
<dbReference type="InterPro" id="IPR047151">
    <property type="entry name" value="RNZ2-like"/>
</dbReference>
<protein>
    <recommendedName>
        <fullName evidence="4">ribonuclease Z</fullName>
        <ecNumber evidence="4">3.1.26.11</ecNumber>
    </recommendedName>
</protein>
<keyword evidence="10" id="KW-0862">Zinc</keyword>
<dbReference type="InterPro" id="IPR027794">
    <property type="entry name" value="tRNase_Z_dom"/>
</dbReference>
<dbReference type="Pfam" id="PF13691">
    <property type="entry name" value="Lactamase_B_4"/>
    <property type="match status" value="1"/>
</dbReference>
<organism evidence="13">
    <name type="scientific">Timema tahoe</name>
    <dbReference type="NCBI Taxonomy" id="61484"/>
    <lineage>
        <taxon>Eukaryota</taxon>
        <taxon>Metazoa</taxon>
        <taxon>Ecdysozoa</taxon>
        <taxon>Arthropoda</taxon>
        <taxon>Hexapoda</taxon>
        <taxon>Insecta</taxon>
        <taxon>Pterygota</taxon>
        <taxon>Neoptera</taxon>
        <taxon>Polyneoptera</taxon>
        <taxon>Phasmatodea</taxon>
        <taxon>Timematodea</taxon>
        <taxon>Timematoidea</taxon>
        <taxon>Timematidae</taxon>
        <taxon>Timema</taxon>
    </lineage>
</organism>